<feature type="compositionally biased region" description="Basic and acidic residues" evidence="1">
    <location>
        <begin position="223"/>
        <end position="240"/>
    </location>
</feature>
<feature type="compositionally biased region" description="Polar residues" evidence="1">
    <location>
        <begin position="904"/>
        <end position="918"/>
    </location>
</feature>
<proteinExistence type="predicted"/>
<evidence type="ECO:0000313" key="3">
    <source>
        <dbReference type="Proteomes" id="UP000820818"/>
    </source>
</evidence>
<dbReference type="Proteomes" id="UP000820818">
    <property type="component" value="Linkage Group LG6"/>
</dbReference>
<sequence>MKKARYRDLWQTARYKVLEASNRKKPLRFIGAARVLIMQKRELLKSKTEQLEWDHFRLLLHELPPPLEIAKCGRNHKLFAIDNDTTADALLTDVFEEFKLVELFHKQRRNLPLLMSYARQNSSKVLAEMRRILDKMVTEPINIMSNQTWRFNGCALLLSHIYNQWMSKKSSSSDQYPCEEIIIEASRVIYIDMDWMTPGLSLNLSAPRIEAVGTGIRRVIDTSGKDAKRTIPEKANDGRDAGLSGDDGEHGVAGQSAGHVSIMCATYLGMPLVIRARGGNGSDGQNGGDGKPGIDGQNGRDGKLPPKEEVDQDFDFIPLRYYWNFPKSVYQYYSGKIYNTSHLVPGEPGTPGKSGGSGGSGGCGGQGGFAGEVEINKGSSEPDPAKTKLIQFLRDKLIYSVAEVMMTSTSASDGNKQHFEETMIQSQVLTLKGLLQCCSLHLTPPDAVPVSTFFNKLMEKLKEISRNEEKTGDDVNIALTDFACRQMGIKKVRDLMPTANTASSISAGNQIVLNTDDEQRLEKLRFLLSHTKVGVDELDAIRSAIEKRQTFNSEPYKTIYSLAEQAFVNFYWTREWESYHDFLMEFKASQNRPDENPSEILDTAELHGQLSEFQNSVERLKVALMWNHSGKSYKDMMDVCTKLKKKLDKSEWTDKFSAAWAKLKRSSEEKETPLMKCMNWVREQEMKIVGFFDDSKKDSPEVSKDSFLSFLWRLQKIRQPSKSDKESMVPQFRKALHYLDYKKRDSFTVSEMKLFHEVFNKTREGIFKDETILNYETKLKTEYVEQYPDHHFLRWIDSYKEITKIQAEISRKWESYSTDSDTASQQAKVTRRKNMLLNRYAAITTFFLSPQKCHEAWRSLRRDMKLDELDQQLRTRVSNTFGNHIQQMVGDVEAALNKIKEGANVQSDGTPAHSSSVSAEDGGGKYFLKQ</sequence>
<feature type="compositionally biased region" description="Gly residues" evidence="1">
    <location>
        <begin position="352"/>
        <end position="370"/>
    </location>
</feature>
<feature type="region of interest" description="Disordered" evidence="1">
    <location>
        <begin position="903"/>
        <end position="930"/>
    </location>
</feature>
<feature type="region of interest" description="Disordered" evidence="1">
    <location>
        <begin position="278"/>
        <end position="310"/>
    </location>
</feature>
<feature type="compositionally biased region" description="Basic and acidic residues" evidence="1">
    <location>
        <begin position="298"/>
        <end position="309"/>
    </location>
</feature>
<protein>
    <submittedName>
        <fullName evidence="2">Uncharacterized protein</fullName>
    </submittedName>
</protein>
<comment type="caution">
    <text evidence="2">The sequence shown here is derived from an EMBL/GenBank/DDBJ whole genome shotgun (WGS) entry which is preliminary data.</text>
</comment>
<feature type="region of interest" description="Disordered" evidence="1">
    <location>
        <begin position="348"/>
        <end position="384"/>
    </location>
</feature>
<feature type="compositionally biased region" description="Gly residues" evidence="1">
    <location>
        <begin position="278"/>
        <end position="293"/>
    </location>
</feature>
<dbReference type="AlphaFoldDB" id="A0AAD5PRJ0"/>
<evidence type="ECO:0000313" key="2">
    <source>
        <dbReference type="EMBL" id="KAI9557176.1"/>
    </source>
</evidence>
<feature type="region of interest" description="Disordered" evidence="1">
    <location>
        <begin position="223"/>
        <end position="254"/>
    </location>
</feature>
<accession>A0AAD5PRJ0</accession>
<evidence type="ECO:0000256" key="1">
    <source>
        <dbReference type="SAM" id="MobiDB-lite"/>
    </source>
</evidence>
<organism evidence="2 3">
    <name type="scientific">Daphnia sinensis</name>
    <dbReference type="NCBI Taxonomy" id="1820382"/>
    <lineage>
        <taxon>Eukaryota</taxon>
        <taxon>Metazoa</taxon>
        <taxon>Ecdysozoa</taxon>
        <taxon>Arthropoda</taxon>
        <taxon>Crustacea</taxon>
        <taxon>Branchiopoda</taxon>
        <taxon>Diplostraca</taxon>
        <taxon>Cladocera</taxon>
        <taxon>Anomopoda</taxon>
        <taxon>Daphniidae</taxon>
        <taxon>Daphnia</taxon>
        <taxon>Daphnia similis group</taxon>
    </lineage>
</organism>
<reference evidence="2 3" key="1">
    <citation type="submission" date="2022-05" db="EMBL/GenBank/DDBJ databases">
        <title>A multi-omics perspective on studying reproductive biology in Daphnia sinensis.</title>
        <authorList>
            <person name="Jia J."/>
        </authorList>
    </citation>
    <scope>NUCLEOTIDE SEQUENCE [LARGE SCALE GENOMIC DNA]</scope>
    <source>
        <strain evidence="2 3">WSL</strain>
    </source>
</reference>
<name>A0AAD5PRJ0_9CRUS</name>
<gene>
    <name evidence="2" type="ORF">GHT06_016983</name>
</gene>
<dbReference type="EMBL" id="WJBH02000006">
    <property type="protein sequence ID" value="KAI9557176.1"/>
    <property type="molecule type" value="Genomic_DNA"/>
</dbReference>
<keyword evidence="3" id="KW-1185">Reference proteome</keyword>